<dbReference type="EMBL" id="FXTU01000003">
    <property type="protein sequence ID" value="SMP20954.1"/>
    <property type="molecule type" value="Genomic_DNA"/>
</dbReference>
<feature type="transmembrane region" description="Helical" evidence="6">
    <location>
        <begin position="126"/>
        <end position="148"/>
    </location>
</feature>
<feature type="domain" description="ResB-like" evidence="7">
    <location>
        <begin position="68"/>
        <end position="513"/>
    </location>
</feature>
<keyword evidence="4 6" id="KW-1133">Transmembrane helix</keyword>
<dbReference type="RefSeq" id="WP_102992245.1">
    <property type="nucleotide sequence ID" value="NZ_FXTU01000003.1"/>
</dbReference>
<keyword evidence="5 6" id="KW-0472">Membrane</keyword>
<feature type="transmembrane region" description="Helical" evidence="6">
    <location>
        <begin position="220"/>
        <end position="238"/>
    </location>
</feature>
<evidence type="ECO:0000313" key="9">
    <source>
        <dbReference type="Proteomes" id="UP001157946"/>
    </source>
</evidence>
<evidence type="ECO:0000256" key="6">
    <source>
        <dbReference type="SAM" id="Phobius"/>
    </source>
</evidence>
<evidence type="ECO:0000256" key="1">
    <source>
        <dbReference type="ARBA" id="ARBA00004141"/>
    </source>
</evidence>
<dbReference type="InterPro" id="IPR023494">
    <property type="entry name" value="Cyt_c_bgen_Ccs1/CcsB/ResB"/>
</dbReference>
<accession>A0AA45WP97</accession>
<keyword evidence="3" id="KW-0201">Cytochrome c-type biogenesis</keyword>
<evidence type="ECO:0000313" key="8">
    <source>
        <dbReference type="EMBL" id="SMP20954.1"/>
    </source>
</evidence>
<keyword evidence="9" id="KW-1185">Reference proteome</keyword>
<evidence type="ECO:0000256" key="4">
    <source>
        <dbReference type="ARBA" id="ARBA00022989"/>
    </source>
</evidence>
<sequence>MIENSKCECGHNNPVGTILCESCGKPLDEETKGKETIVQEMRYEGKARRSQTFQSSPFDMVWNFFSSVKVAIILIIITLIAASIGTIFPQEKFVPSSDPAAYYEKQYGLWGKWFHILGFSDMYNSWWFFTMVSLIGISLVVCSLDRVIPLYKALKNQQVRKSVDFLKRQRITAETALPAAEADEKLAQLEQALQSKRYQVQREGNALLAEKGRISRWGPYINHIGLIIFLFGVLLRYVPGWYLDETMWVREGEVKKVPELPYYVKNEGFDITFYDQKNVPKSKQDAGPIAQKYETRAVLYEKDWDTGKLKPVAKGSILVNHPLAYKDLRLVQADFRIGLLDALDLKLVDKESGKALGKFTVDLYDLKPNQVFRVKDKEVVLLDYYPDFALENNRPITKSPDPNKPAFVFEVREKGQAKGERSWVISGQNLDELTKENRYAIDLAGMKMVDSTGLMVRVDKSLNVILFGGVISMIGLVMGFYWHHRRVWALVDDGRLYIGAHTNKNWYSLERELKLTGEFDALQVKRN</sequence>
<keyword evidence="2 6" id="KW-0812">Transmembrane</keyword>
<dbReference type="GO" id="GO:0016020">
    <property type="term" value="C:membrane"/>
    <property type="evidence" value="ECO:0007669"/>
    <property type="project" value="UniProtKB-SubCell"/>
</dbReference>
<reference evidence="8" key="1">
    <citation type="submission" date="2017-05" db="EMBL/GenBank/DDBJ databases">
        <authorList>
            <person name="Varghese N."/>
            <person name="Submissions S."/>
        </authorList>
    </citation>
    <scope>NUCLEOTIDE SEQUENCE</scope>
    <source>
        <strain evidence="8">DSM 45262</strain>
    </source>
</reference>
<evidence type="ECO:0000256" key="3">
    <source>
        <dbReference type="ARBA" id="ARBA00022748"/>
    </source>
</evidence>
<dbReference type="Proteomes" id="UP001157946">
    <property type="component" value="Unassembled WGS sequence"/>
</dbReference>
<dbReference type="AlphaFoldDB" id="A0AA45WP97"/>
<comment type="subcellular location">
    <subcellularLocation>
        <location evidence="1">Membrane</location>
        <topology evidence="1">Multi-pass membrane protein</topology>
    </subcellularLocation>
</comment>
<gene>
    <name evidence="8" type="ORF">SAMN06265361_103445</name>
</gene>
<feature type="transmembrane region" description="Helical" evidence="6">
    <location>
        <begin position="464"/>
        <end position="482"/>
    </location>
</feature>
<protein>
    <submittedName>
        <fullName evidence="8">Cytochrome c biogenesis protein</fullName>
    </submittedName>
</protein>
<evidence type="ECO:0000256" key="2">
    <source>
        <dbReference type="ARBA" id="ARBA00022692"/>
    </source>
</evidence>
<dbReference type="PANTHER" id="PTHR31566">
    <property type="entry name" value="CYTOCHROME C BIOGENESIS PROTEIN CCS1, CHLOROPLASTIC"/>
    <property type="match status" value="1"/>
</dbReference>
<evidence type="ECO:0000259" key="7">
    <source>
        <dbReference type="Pfam" id="PF05140"/>
    </source>
</evidence>
<dbReference type="InterPro" id="IPR007816">
    <property type="entry name" value="ResB-like_domain"/>
</dbReference>
<comment type="caution">
    <text evidence="8">The sequence shown here is derived from an EMBL/GenBank/DDBJ whole genome shotgun (WGS) entry which is preliminary data.</text>
</comment>
<dbReference type="PANTHER" id="PTHR31566:SF0">
    <property type="entry name" value="CYTOCHROME C BIOGENESIS PROTEIN CCS1, CHLOROPLASTIC"/>
    <property type="match status" value="1"/>
</dbReference>
<name>A0AA45WP97_9BACL</name>
<dbReference type="GO" id="GO:0017004">
    <property type="term" value="P:cytochrome complex assembly"/>
    <property type="evidence" value="ECO:0007669"/>
    <property type="project" value="UniProtKB-KW"/>
</dbReference>
<organism evidence="8 9">
    <name type="scientific">Laceyella tengchongensis</name>
    <dbReference type="NCBI Taxonomy" id="574699"/>
    <lineage>
        <taxon>Bacteria</taxon>
        <taxon>Bacillati</taxon>
        <taxon>Bacillota</taxon>
        <taxon>Bacilli</taxon>
        <taxon>Bacillales</taxon>
        <taxon>Thermoactinomycetaceae</taxon>
        <taxon>Laceyella</taxon>
    </lineage>
</organism>
<dbReference type="Pfam" id="PF05140">
    <property type="entry name" value="ResB"/>
    <property type="match status" value="1"/>
</dbReference>
<feature type="transmembrane region" description="Helical" evidence="6">
    <location>
        <begin position="70"/>
        <end position="88"/>
    </location>
</feature>
<evidence type="ECO:0000256" key="5">
    <source>
        <dbReference type="ARBA" id="ARBA00023136"/>
    </source>
</evidence>
<proteinExistence type="predicted"/>